<organism evidence="1 2">
    <name type="scientific">Leptolyngbya boryana NIES-2135</name>
    <dbReference type="NCBI Taxonomy" id="1973484"/>
    <lineage>
        <taxon>Bacteria</taxon>
        <taxon>Bacillati</taxon>
        <taxon>Cyanobacteriota</taxon>
        <taxon>Cyanophyceae</taxon>
        <taxon>Leptolyngbyales</taxon>
        <taxon>Leptolyngbyaceae</taxon>
        <taxon>Leptolyngbya group</taxon>
        <taxon>Leptolyngbya</taxon>
    </lineage>
</organism>
<dbReference type="AlphaFoldDB" id="A0A1Z4JBH1"/>
<evidence type="ECO:0000313" key="1">
    <source>
        <dbReference type="EMBL" id="BAY54119.1"/>
    </source>
</evidence>
<keyword evidence="2" id="KW-1185">Reference proteome</keyword>
<dbReference type="EMBL" id="AP018203">
    <property type="protein sequence ID" value="BAY54119.1"/>
    <property type="molecule type" value="Genomic_DNA"/>
</dbReference>
<name>A0A1Z4JBH1_LEPBY</name>
<sequence>MSLNDEMSQVFEQQNLVYAYPESLDKINLSPEIKESILSLGLPIVIGYLRFSMDFEPIAEDVKFHQPSESFGNLFTIGCRAVTQLIGRFIHLDEIGLDGNASLSRIAKKLEELDLDEAIFSAEVNLANRICLDLDNGNRIVYINPIDKSIGFCNSSLEQLAASIVAYEKSSRQYDDVLERLDSFSYKMQVIDSAVFNHEDGLWLSIIKQLKLDDEGY</sequence>
<evidence type="ECO:0000313" key="2">
    <source>
        <dbReference type="Proteomes" id="UP000217895"/>
    </source>
</evidence>
<accession>A0A1Z4JBH1</accession>
<dbReference type="Proteomes" id="UP000217895">
    <property type="component" value="Chromosome"/>
</dbReference>
<gene>
    <name evidence="1" type="ORF">NIES2135_09330</name>
</gene>
<protein>
    <submittedName>
        <fullName evidence="1">Uncharacterized protein</fullName>
    </submittedName>
</protein>
<reference evidence="1 2" key="1">
    <citation type="submission" date="2017-06" db="EMBL/GenBank/DDBJ databases">
        <title>Genome sequencing of cyanobaciteial culture collection at National Institute for Environmental Studies (NIES).</title>
        <authorList>
            <person name="Hirose Y."/>
            <person name="Shimura Y."/>
            <person name="Fujisawa T."/>
            <person name="Nakamura Y."/>
            <person name="Kawachi M."/>
        </authorList>
    </citation>
    <scope>NUCLEOTIDE SEQUENCE [LARGE SCALE GENOMIC DNA]</scope>
    <source>
        <strain evidence="1 2">NIES-2135</strain>
    </source>
</reference>
<proteinExistence type="predicted"/>